<evidence type="ECO:0000256" key="1">
    <source>
        <dbReference type="SAM" id="MobiDB-lite"/>
    </source>
</evidence>
<dbReference type="EMBL" id="CADCXV010000649">
    <property type="protein sequence ID" value="CAB0031673.1"/>
    <property type="molecule type" value="Genomic_DNA"/>
</dbReference>
<dbReference type="Proteomes" id="UP000479190">
    <property type="component" value="Unassembled WGS sequence"/>
</dbReference>
<keyword evidence="3" id="KW-1185">Reference proteome</keyword>
<protein>
    <submittedName>
        <fullName evidence="2">Uncharacterized protein</fullName>
    </submittedName>
</protein>
<reference evidence="2 3" key="1">
    <citation type="submission" date="2020-02" db="EMBL/GenBank/DDBJ databases">
        <authorList>
            <person name="Ferguson B K."/>
        </authorList>
    </citation>
    <scope>NUCLEOTIDE SEQUENCE [LARGE SCALE GENOMIC DNA]</scope>
</reference>
<proteinExistence type="predicted"/>
<sequence>MRARECKKEREPGQLNRDAEVPESSRESRLADPTWQWRRRLADKCMITAAVFTHTHTYTRRRAGQLFRSPVRYNINTAAARVYPGNAEISRSNCENRCTAAAAVAPPEWAVYKCTSNSMRMYIRIFAKREKNFVQREPSYTRLIATATAMASSRCNFAARDSHDIAQVRGPVRSWRPRTACLPACINRVEKFALSSCRETEEES</sequence>
<gene>
    <name evidence="2" type="ORF">TBRA_LOCUS3640</name>
</gene>
<feature type="region of interest" description="Disordered" evidence="1">
    <location>
        <begin position="1"/>
        <end position="29"/>
    </location>
</feature>
<organism evidence="2 3">
    <name type="scientific">Trichogramma brassicae</name>
    <dbReference type="NCBI Taxonomy" id="86971"/>
    <lineage>
        <taxon>Eukaryota</taxon>
        <taxon>Metazoa</taxon>
        <taxon>Ecdysozoa</taxon>
        <taxon>Arthropoda</taxon>
        <taxon>Hexapoda</taxon>
        <taxon>Insecta</taxon>
        <taxon>Pterygota</taxon>
        <taxon>Neoptera</taxon>
        <taxon>Endopterygota</taxon>
        <taxon>Hymenoptera</taxon>
        <taxon>Apocrita</taxon>
        <taxon>Proctotrupomorpha</taxon>
        <taxon>Chalcidoidea</taxon>
        <taxon>Trichogrammatidae</taxon>
        <taxon>Trichogramma</taxon>
    </lineage>
</organism>
<dbReference type="AlphaFoldDB" id="A0A6H5I568"/>
<name>A0A6H5I568_9HYME</name>
<evidence type="ECO:0000313" key="2">
    <source>
        <dbReference type="EMBL" id="CAB0031673.1"/>
    </source>
</evidence>
<accession>A0A6H5I568</accession>
<evidence type="ECO:0000313" key="3">
    <source>
        <dbReference type="Proteomes" id="UP000479190"/>
    </source>
</evidence>